<evidence type="ECO:0000256" key="1">
    <source>
        <dbReference type="SAM" id="MobiDB-lite"/>
    </source>
</evidence>
<dbReference type="AlphaFoldDB" id="A0AAJ0FQC5"/>
<proteinExistence type="predicted"/>
<protein>
    <submittedName>
        <fullName evidence="2">Uncharacterized protein</fullName>
    </submittedName>
</protein>
<evidence type="ECO:0000313" key="3">
    <source>
        <dbReference type="Proteomes" id="UP001251528"/>
    </source>
</evidence>
<sequence length="706" mass="81555">MESTGAYRFFGDLFLDDPSSNLFLVQRLKRLQPFIRDLELRQNSFDAWNCQDAFHNAARAEVACWRAYGQERDIRFLIPPHGPLDAPLSCHLHNPNFNVADPYSSCGADSSNLSIHQIMSAGFTPDRVLIYDHTFRREPVDGLTAYPPNLLDIHESFTSDLRRHMAAVVDIVWGAPVRERMKQTHRLEEFQLWGKYRSVSIFFEWEMSGNRLQRFVVFVCHPEAMIYGDPETLGKKQDLHLQVAARLANISIPNNFYEQFYRPKDHKFLSGAELAHRAALNKEAITQLESVAYRSRSTINPDRQRRNRVPHLERQRLRQYPGLHKYFNNINKKELVELDEVIHCTGHGNVKQPAGLSPTYYMHPEVESEFIGPRWLKILASSLVDGDGGNTTATDAMQLCYALADGEFDHSGAVRWEDLPRGLRCWLQEQDGLKVNGRPIASVCDLLGVHGLVMKKPAILEGDLKVSITKIFVEVVTRYYHLIAYAARDSNLEKLIIRGTKPLPLKCSRCKSRLLDDSFPRFKKSEKERYVAHNLKQGCGSNICQVDKKPCLAIPWDAQVPWAAPKKIILERPPMKADWTDALLLPSQSKADLPRIVHIICRACQDQSSIHQDNKPRWTIETTSRYVIRKPRCKICCRNDVTWCPVDKSISWLDPASISKMWKKKEEKNWDVEDMIKNPSKYFPQSREEQRAARRRRTKRVIRYQR</sequence>
<name>A0AAJ0FQC5_9HYPO</name>
<comment type="caution">
    <text evidence="2">The sequence shown here is derived from an EMBL/GenBank/DDBJ whole genome shotgun (WGS) entry which is preliminary data.</text>
</comment>
<reference evidence="2" key="1">
    <citation type="submission" date="2023-06" db="EMBL/GenBank/DDBJ databases">
        <title>Conoideocrella luteorostrata (Hypocreales: Clavicipitaceae), a potential biocontrol fungus for elongate hemlock scale in United States Christmas tree production areas.</title>
        <authorList>
            <person name="Barrett H."/>
            <person name="Lovett B."/>
            <person name="Macias A.M."/>
            <person name="Stajich J.E."/>
            <person name="Kasson M.T."/>
        </authorList>
    </citation>
    <scope>NUCLEOTIDE SEQUENCE</scope>
    <source>
        <strain evidence="2">ARSEF 14590</strain>
    </source>
</reference>
<feature type="compositionally biased region" description="Basic residues" evidence="1">
    <location>
        <begin position="693"/>
        <end position="706"/>
    </location>
</feature>
<accession>A0AAJ0FQC5</accession>
<evidence type="ECO:0000313" key="2">
    <source>
        <dbReference type="EMBL" id="KAK2592916.1"/>
    </source>
</evidence>
<dbReference type="EMBL" id="JASWJB010000238">
    <property type="protein sequence ID" value="KAK2592916.1"/>
    <property type="molecule type" value="Genomic_DNA"/>
</dbReference>
<dbReference type="Proteomes" id="UP001251528">
    <property type="component" value="Unassembled WGS sequence"/>
</dbReference>
<gene>
    <name evidence="2" type="ORF">QQS21_009384</name>
</gene>
<keyword evidence="3" id="KW-1185">Reference proteome</keyword>
<organism evidence="2 3">
    <name type="scientific">Conoideocrella luteorostrata</name>
    <dbReference type="NCBI Taxonomy" id="1105319"/>
    <lineage>
        <taxon>Eukaryota</taxon>
        <taxon>Fungi</taxon>
        <taxon>Dikarya</taxon>
        <taxon>Ascomycota</taxon>
        <taxon>Pezizomycotina</taxon>
        <taxon>Sordariomycetes</taxon>
        <taxon>Hypocreomycetidae</taxon>
        <taxon>Hypocreales</taxon>
        <taxon>Clavicipitaceae</taxon>
        <taxon>Conoideocrella</taxon>
    </lineage>
</organism>
<feature type="region of interest" description="Disordered" evidence="1">
    <location>
        <begin position="681"/>
        <end position="706"/>
    </location>
</feature>